<dbReference type="GO" id="GO:0015807">
    <property type="term" value="P:L-amino acid transport"/>
    <property type="evidence" value="ECO:0007669"/>
    <property type="project" value="TreeGrafter"/>
</dbReference>
<gene>
    <name evidence="7" type="ORF">ENV54_02420</name>
</gene>
<dbReference type="PANTHER" id="PTHR43820:SF2">
    <property type="entry name" value="ABC TRANSPORTER ATP-BINDING PROTEIN"/>
    <property type="match status" value="1"/>
</dbReference>
<dbReference type="PROSITE" id="PS50893">
    <property type="entry name" value="ABC_TRANSPORTER_2"/>
    <property type="match status" value="1"/>
</dbReference>
<dbReference type="EMBL" id="DTGT01000078">
    <property type="protein sequence ID" value="HGH60136.1"/>
    <property type="molecule type" value="Genomic_DNA"/>
</dbReference>
<keyword evidence="3" id="KW-0547">Nucleotide-binding</keyword>
<dbReference type="GO" id="GO:0005524">
    <property type="term" value="F:ATP binding"/>
    <property type="evidence" value="ECO:0007669"/>
    <property type="project" value="UniProtKB-KW"/>
</dbReference>
<dbReference type="SMART" id="SM00382">
    <property type="entry name" value="AAA"/>
    <property type="match status" value="1"/>
</dbReference>
<dbReference type="InterPro" id="IPR027417">
    <property type="entry name" value="P-loop_NTPase"/>
</dbReference>
<dbReference type="AlphaFoldDB" id="A0A7C4EVE1"/>
<protein>
    <submittedName>
        <fullName evidence="7">ABC transporter ATP-binding protein</fullName>
    </submittedName>
</protein>
<evidence type="ECO:0000256" key="4">
    <source>
        <dbReference type="ARBA" id="ARBA00022840"/>
    </source>
</evidence>
<dbReference type="InterPro" id="IPR003593">
    <property type="entry name" value="AAA+_ATPase"/>
</dbReference>
<keyword evidence="2" id="KW-0813">Transport</keyword>
<keyword evidence="4 7" id="KW-0067">ATP-binding</keyword>
<dbReference type="InterPro" id="IPR003439">
    <property type="entry name" value="ABC_transporter-like_ATP-bd"/>
</dbReference>
<evidence type="ECO:0000256" key="1">
    <source>
        <dbReference type="ARBA" id="ARBA00005417"/>
    </source>
</evidence>
<comment type="similarity">
    <text evidence="1">Belongs to the ABC transporter superfamily.</text>
</comment>
<comment type="caution">
    <text evidence="7">The sequence shown here is derived from an EMBL/GenBank/DDBJ whole genome shotgun (WGS) entry which is preliminary data.</text>
</comment>
<dbReference type="GO" id="GO:0015658">
    <property type="term" value="F:branched-chain amino acid transmembrane transporter activity"/>
    <property type="evidence" value="ECO:0007669"/>
    <property type="project" value="TreeGrafter"/>
</dbReference>
<name>A0A7C4EVE1_9BACT</name>
<dbReference type="InterPro" id="IPR052156">
    <property type="entry name" value="BCAA_Transport_ATP-bd_LivF"/>
</dbReference>
<dbReference type="PROSITE" id="PS00211">
    <property type="entry name" value="ABC_TRANSPORTER_1"/>
    <property type="match status" value="1"/>
</dbReference>
<evidence type="ECO:0000256" key="5">
    <source>
        <dbReference type="ARBA" id="ARBA00022970"/>
    </source>
</evidence>
<organism evidence="7">
    <name type="scientific">Desulfomonile tiedjei</name>
    <dbReference type="NCBI Taxonomy" id="2358"/>
    <lineage>
        <taxon>Bacteria</taxon>
        <taxon>Pseudomonadati</taxon>
        <taxon>Thermodesulfobacteriota</taxon>
        <taxon>Desulfomonilia</taxon>
        <taxon>Desulfomonilales</taxon>
        <taxon>Desulfomonilaceae</taxon>
        <taxon>Desulfomonile</taxon>
    </lineage>
</organism>
<dbReference type="GO" id="GO:0016887">
    <property type="term" value="F:ATP hydrolysis activity"/>
    <property type="evidence" value="ECO:0007669"/>
    <property type="project" value="InterPro"/>
</dbReference>
<dbReference type="SUPFAM" id="SSF52540">
    <property type="entry name" value="P-loop containing nucleoside triphosphate hydrolases"/>
    <property type="match status" value="1"/>
</dbReference>
<accession>A0A7C4EVE1</accession>
<sequence>MLELQKINTFYGTSHVLQDVSLKVEQGQAVALLGRNGAGKTTTLRSIIGLTPPRSGSIVFQGKKISGLPPYQIAKEGVGYMPDDLRIFPDLTCEENLELARRVCKRTGYWNREKVEALFPVLADRRNQKGLSFSGGEKKMLSLGRALMMNPSLILLDEPSEGLAPLVVQKLMETIRQIRTHGITILLADQNLKFCRHVCDYGYILEKGAVVHEGSLQDIWANEAVVKRYLAV</sequence>
<proteinExistence type="inferred from homology"/>
<evidence type="ECO:0000259" key="6">
    <source>
        <dbReference type="PROSITE" id="PS50893"/>
    </source>
</evidence>
<evidence type="ECO:0000256" key="3">
    <source>
        <dbReference type="ARBA" id="ARBA00022741"/>
    </source>
</evidence>
<keyword evidence="5" id="KW-0029">Amino-acid transport</keyword>
<evidence type="ECO:0000256" key="2">
    <source>
        <dbReference type="ARBA" id="ARBA00022448"/>
    </source>
</evidence>
<dbReference type="PANTHER" id="PTHR43820">
    <property type="entry name" value="HIGH-AFFINITY BRANCHED-CHAIN AMINO ACID TRANSPORT ATP-BINDING PROTEIN LIVF"/>
    <property type="match status" value="1"/>
</dbReference>
<dbReference type="CDD" id="cd03224">
    <property type="entry name" value="ABC_TM1139_LivF_branched"/>
    <property type="match status" value="1"/>
</dbReference>
<dbReference type="Gene3D" id="3.40.50.300">
    <property type="entry name" value="P-loop containing nucleotide triphosphate hydrolases"/>
    <property type="match status" value="1"/>
</dbReference>
<evidence type="ECO:0000313" key="7">
    <source>
        <dbReference type="EMBL" id="HGH60136.1"/>
    </source>
</evidence>
<feature type="domain" description="ABC transporter" evidence="6">
    <location>
        <begin position="2"/>
        <end position="232"/>
    </location>
</feature>
<reference evidence="7" key="1">
    <citation type="journal article" date="2020" name="mSystems">
        <title>Genome- and Community-Level Interaction Insights into Carbon Utilization and Element Cycling Functions of Hydrothermarchaeota in Hydrothermal Sediment.</title>
        <authorList>
            <person name="Zhou Z."/>
            <person name="Liu Y."/>
            <person name="Xu W."/>
            <person name="Pan J."/>
            <person name="Luo Z.H."/>
            <person name="Li M."/>
        </authorList>
    </citation>
    <scope>NUCLEOTIDE SEQUENCE [LARGE SCALE GENOMIC DNA]</scope>
    <source>
        <strain evidence="7">SpSt-769</strain>
    </source>
</reference>
<dbReference type="InterPro" id="IPR017871">
    <property type="entry name" value="ABC_transporter-like_CS"/>
</dbReference>
<dbReference type="Pfam" id="PF00005">
    <property type="entry name" value="ABC_tran"/>
    <property type="match status" value="1"/>
</dbReference>